<dbReference type="Proteomes" id="UP000029868">
    <property type="component" value="Unassembled WGS sequence"/>
</dbReference>
<dbReference type="OrthoDB" id="9813892at2"/>
<proteinExistence type="predicted"/>
<dbReference type="InterPro" id="IPR036278">
    <property type="entry name" value="Sialidase_sf"/>
</dbReference>
<accession>A0A099L3X4</accession>
<evidence type="ECO:0000256" key="1">
    <source>
        <dbReference type="SAM" id="SignalP"/>
    </source>
</evidence>
<name>A0A099L3X4_COLPS</name>
<dbReference type="CDD" id="cd15482">
    <property type="entry name" value="Sialidase_non-viral"/>
    <property type="match status" value="1"/>
</dbReference>
<organism evidence="3 4">
    <name type="scientific">Colwellia psychrerythraea</name>
    <name type="common">Vibrio psychroerythus</name>
    <dbReference type="NCBI Taxonomy" id="28229"/>
    <lineage>
        <taxon>Bacteria</taxon>
        <taxon>Pseudomonadati</taxon>
        <taxon>Pseudomonadota</taxon>
        <taxon>Gammaproteobacteria</taxon>
        <taxon>Alteromonadales</taxon>
        <taxon>Colwelliaceae</taxon>
        <taxon>Colwellia</taxon>
    </lineage>
</organism>
<protein>
    <recommendedName>
        <fullName evidence="2">DUF6242 domain-containing protein</fullName>
    </recommendedName>
</protein>
<gene>
    <name evidence="3" type="ORF">GAB14E_1335</name>
</gene>
<keyword evidence="1" id="KW-0732">Signal</keyword>
<evidence type="ECO:0000259" key="2">
    <source>
        <dbReference type="Pfam" id="PF25852"/>
    </source>
</evidence>
<dbReference type="InterPro" id="IPR058667">
    <property type="entry name" value="DUF6242_C"/>
</dbReference>
<dbReference type="Pfam" id="PF25852">
    <property type="entry name" value="DUF6242_C"/>
    <property type="match status" value="1"/>
</dbReference>
<reference evidence="3 4" key="1">
    <citation type="submission" date="2014-08" db="EMBL/GenBank/DDBJ databases">
        <title>Genomic and Phenotypic Diversity of Colwellia psychrerythraea strains from Disparate Marine Basins.</title>
        <authorList>
            <person name="Techtmann S.M."/>
            <person name="Stelling S.C."/>
            <person name="Utturkar S.M."/>
            <person name="Alshibli N."/>
            <person name="Harris A."/>
            <person name="Brown S.D."/>
            <person name="Hazen T.C."/>
        </authorList>
    </citation>
    <scope>NUCLEOTIDE SEQUENCE [LARGE SCALE GENOMIC DNA]</scope>
    <source>
        <strain evidence="3 4">GAB14E</strain>
    </source>
</reference>
<dbReference type="PATRIC" id="fig|28229.3.peg.493"/>
<feature type="chain" id="PRO_5001957631" description="DUF6242 domain-containing protein" evidence="1">
    <location>
        <begin position="30"/>
        <end position="358"/>
    </location>
</feature>
<evidence type="ECO:0000313" key="4">
    <source>
        <dbReference type="Proteomes" id="UP000029868"/>
    </source>
</evidence>
<feature type="domain" description="DUF6242" evidence="2">
    <location>
        <begin position="24"/>
        <end position="259"/>
    </location>
</feature>
<dbReference type="PANTHER" id="PTHR47199">
    <property type="entry name" value="PHOTOSYSTEM II STABILITY/ASSEMBLY FACTOR HCF136, CHLOROPLASTIC"/>
    <property type="match status" value="1"/>
</dbReference>
<dbReference type="PANTHER" id="PTHR47199:SF2">
    <property type="entry name" value="PHOTOSYSTEM II STABILITY_ASSEMBLY FACTOR HCF136, CHLOROPLASTIC"/>
    <property type="match status" value="1"/>
</dbReference>
<dbReference type="SUPFAM" id="SSF50939">
    <property type="entry name" value="Sialidases"/>
    <property type="match status" value="1"/>
</dbReference>
<comment type="caution">
    <text evidence="3">The sequence shown here is derived from an EMBL/GenBank/DDBJ whole genome shotgun (WGS) entry which is preliminary data.</text>
</comment>
<evidence type="ECO:0000313" key="3">
    <source>
        <dbReference type="EMBL" id="KGJ96867.1"/>
    </source>
</evidence>
<sequence length="358" mass="39183">MFNNIKLALTGMIFTLTCTITLTTSVSFADTIANLPQWQYQDLPKTTSFRGSAVIEDSLWVTGSNNSVFVSQNGGKTWQDKSLTIELTTDFRDIELFDANTAIVMGIGSGKDSVLYKTINGGNSWSLLYENQDEQGFFDAIAFWDKDNGLLLGDPVDGYYVIKRTIDGGKTWRRIQAQNIPKILTNESAFAASGNSIIVGEHGDAWFATGGDSASIYTSEDFGETWQRQSVPLYNETSTAGGYSLAINHLQQVFIIGGDYKQRAGNYANMATFHNDQWAIVDTGQHGLRTAMRCEGLVCITTGKNSNDISFDGGLSWRILANTSAEKNNHGFYTLASNQGLFLGAGAKGNVAIYSFRQ</sequence>
<dbReference type="RefSeq" id="WP_156115647.1">
    <property type="nucleotide sequence ID" value="NZ_JQEC01000004.1"/>
</dbReference>
<dbReference type="AlphaFoldDB" id="A0A099L3X4"/>
<dbReference type="EMBL" id="JQEC01000004">
    <property type="protein sequence ID" value="KGJ96867.1"/>
    <property type="molecule type" value="Genomic_DNA"/>
</dbReference>
<dbReference type="Gene3D" id="2.130.10.10">
    <property type="entry name" value="YVTN repeat-like/Quinoprotein amine dehydrogenase"/>
    <property type="match status" value="2"/>
</dbReference>
<dbReference type="InterPro" id="IPR015943">
    <property type="entry name" value="WD40/YVTN_repeat-like_dom_sf"/>
</dbReference>
<feature type="signal peptide" evidence="1">
    <location>
        <begin position="1"/>
        <end position="29"/>
    </location>
</feature>